<proteinExistence type="predicted"/>
<dbReference type="Proteomes" id="UP000824469">
    <property type="component" value="Unassembled WGS sequence"/>
</dbReference>
<keyword evidence="3" id="KW-1185">Reference proteome</keyword>
<dbReference type="GO" id="GO:0000398">
    <property type="term" value="P:mRNA splicing, via spliceosome"/>
    <property type="evidence" value="ECO:0007669"/>
    <property type="project" value="TreeGrafter"/>
</dbReference>
<feature type="non-terminal residue" evidence="2">
    <location>
        <position position="179"/>
    </location>
</feature>
<dbReference type="GO" id="GO:0071013">
    <property type="term" value="C:catalytic step 2 spliceosome"/>
    <property type="evidence" value="ECO:0007669"/>
    <property type="project" value="TreeGrafter"/>
</dbReference>
<organism evidence="2 3">
    <name type="scientific">Taxus chinensis</name>
    <name type="common">Chinese yew</name>
    <name type="synonym">Taxus wallichiana var. chinensis</name>
    <dbReference type="NCBI Taxonomy" id="29808"/>
    <lineage>
        <taxon>Eukaryota</taxon>
        <taxon>Viridiplantae</taxon>
        <taxon>Streptophyta</taxon>
        <taxon>Embryophyta</taxon>
        <taxon>Tracheophyta</taxon>
        <taxon>Spermatophyta</taxon>
        <taxon>Pinopsida</taxon>
        <taxon>Pinidae</taxon>
        <taxon>Conifers II</taxon>
        <taxon>Cupressales</taxon>
        <taxon>Taxaceae</taxon>
        <taxon>Taxus</taxon>
    </lineage>
</organism>
<dbReference type="GO" id="GO:0003723">
    <property type="term" value="F:RNA binding"/>
    <property type="evidence" value="ECO:0007669"/>
    <property type="project" value="TreeGrafter"/>
</dbReference>
<dbReference type="InterPro" id="IPR050781">
    <property type="entry name" value="CWC22_splicing_factor"/>
</dbReference>
<dbReference type="PANTHER" id="PTHR18034">
    <property type="entry name" value="CELL CYCLE CONTROL PROTEIN CWF22-RELATED"/>
    <property type="match status" value="1"/>
</dbReference>
<reference evidence="2 3" key="1">
    <citation type="journal article" date="2021" name="Nat. Plants">
        <title>The Taxus genome provides insights into paclitaxel biosynthesis.</title>
        <authorList>
            <person name="Xiong X."/>
            <person name="Gou J."/>
            <person name="Liao Q."/>
            <person name="Li Y."/>
            <person name="Zhou Q."/>
            <person name="Bi G."/>
            <person name="Li C."/>
            <person name="Du R."/>
            <person name="Wang X."/>
            <person name="Sun T."/>
            <person name="Guo L."/>
            <person name="Liang H."/>
            <person name="Lu P."/>
            <person name="Wu Y."/>
            <person name="Zhang Z."/>
            <person name="Ro D.K."/>
            <person name="Shang Y."/>
            <person name="Huang S."/>
            <person name="Yan J."/>
        </authorList>
    </citation>
    <scope>NUCLEOTIDE SEQUENCE [LARGE SCALE GENOMIC DNA]</scope>
    <source>
        <strain evidence="2">Ta-2019</strain>
    </source>
</reference>
<dbReference type="AlphaFoldDB" id="A0AA38GVH6"/>
<feature type="region of interest" description="Disordered" evidence="1">
    <location>
        <begin position="112"/>
        <end position="179"/>
    </location>
</feature>
<gene>
    <name evidence="2" type="ORF">KI387_001775</name>
</gene>
<sequence length="179" mass="20389">MIHRLETNKLRNVAKFFAHLMGTDVLPWHCLAYIRLTEEDTTTSSRIFIKILFQELADQLGVHMLNVRLNDPTMQEYFVSIFPKDNPKNLRFAINFFTTIGLGGITESLREHSKPRLEMQQQKSISELGASTYDDNSSSSVGSSDSDIADSDSQRETDNETNNNTKREKEKMRVLAVSA</sequence>
<protein>
    <submittedName>
        <fullName evidence="2">Uncharacterized protein</fullName>
    </submittedName>
</protein>
<comment type="caution">
    <text evidence="2">The sequence shown here is derived from an EMBL/GenBank/DDBJ whole genome shotgun (WGS) entry which is preliminary data.</text>
</comment>
<evidence type="ECO:0000313" key="2">
    <source>
        <dbReference type="EMBL" id="KAH9329667.1"/>
    </source>
</evidence>
<name>A0AA38GVH6_TAXCH</name>
<feature type="compositionally biased region" description="Low complexity" evidence="1">
    <location>
        <begin position="131"/>
        <end position="146"/>
    </location>
</feature>
<accession>A0AA38GVH6</accession>
<evidence type="ECO:0000313" key="3">
    <source>
        <dbReference type="Proteomes" id="UP000824469"/>
    </source>
</evidence>
<dbReference type="EMBL" id="JAHRHJ020000001">
    <property type="protein sequence ID" value="KAH9329667.1"/>
    <property type="molecule type" value="Genomic_DNA"/>
</dbReference>
<evidence type="ECO:0000256" key="1">
    <source>
        <dbReference type="SAM" id="MobiDB-lite"/>
    </source>
</evidence>
<dbReference type="OMA" id="SKPRLEM"/>
<dbReference type="PANTHER" id="PTHR18034:SF3">
    <property type="entry name" value="PRE-MRNA-SPLICING FACTOR CWC22 HOMOLOG"/>
    <property type="match status" value="1"/>
</dbReference>